<keyword evidence="2" id="KW-1185">Reference proteome</keyword>
<proteinExistence type="predicted"/>
<organism evidence="1 2">
    <name type="scientific">Candidatus Fokinia solitaria</name>
    <dbReference type="NCBI Taxonomy" id="1802984"/>
    <lineage>
        <taxon>Bacteria</taxon>
        <taxon>Pseudomonadati</taxon>
        <taxon>Pseudomonadota</taxon>
        <taxon>Alphaproteobacteria</taxon>
        <taxon>Rickettsiales</taxon>
        <taxon>Candidatus Midichloriaceae</taxon>
        <taxon>Candidatus Fokinia</taxon>
    </lineage>
</organism>
<dbReference type="OrthoDB" id="5363296at2"/>
<protein>
    <submittedName>
        <fullName evidence="1">Uncharacterized protein</fullName>
    </submittedName>
</protein>
<sequence>MTNITIANYSFVSVYNTCMKYNLTLQKCVIDITSKELKSLYNGATQNLSIMSRTIGIKTNESPELDAEYIQMLNKTALRNQTLYFLKSETLLTYEKMMREHITLMYDAEDQYKEITHLRTIVTYGNDMLQNIRAEQKEMRSNIYNSNDKIQTLKMVKPVLYNAALYALHTKKTGPTERDYYFLQHDEIMMNILEEMKIKEKYAEKFTDVNTLTKEHYSKVMELQGIIHHLLTLPPIMILIYDSMCKIHEELAVESMTLLQLKIKEQVMRMQLTAIEKEYSDVYALTIKSADLKYNGILGDVHEFSEHIVHLLLQPIMNVNAYGKMAKEAIVDMLSTKSTEHEKAHNASLLVNKTDEVNDMQTKHLQNVTNDSSHDALNYEESALNDTSSNVTMHNEL</sequence>
<dbReference type="RefSeq" id="WP_145958092.1">
    <property type="nucleotide sequence ID" value="NZ_CP025989.1"/>
</dbReference>
<reference evidence="1 2" key="1">
    <citation type="journal article" date="2018" name="Genome Biol. Evol.">
        <title>The Genome Sequence of "Candidatus Fokinia solitaria": Insights on Reductive Evolution in Rickettsiales.</title>
        <authorList>
            <person name="Floriano A.M."/>
            <person name="Castelli M."/>
            <person name="Krenek S."/>
            <person name="Berendonk T.U."/>
            <person name="Bazzocchi C."/>
            <person name="Petroni G."/>
            <person name="Sassera D."/>
        </authorList>
    </citation>
    <scope>NUCLEOTIDE SEQUENCE [LARGE SCALE GENOMIC DNA]</scope>
    <source>
        <strain evidence="1">Rio ETE_ALG 3VII</strain>
    </source>
</reference>
<dbReference type="Proteomes" id="UP000244519">
    <property type="component" value="Chromosome"/>
</dbReference>
<evidence type="ECO:0000313" key="1">
    <source>
        <dbReference type="EMBL" id="AWD32895.1"/>
    </source>
</evidence>
<name>A0A2U8BRC8_9RICK</name>
<dbReference type="KEGG" id="fso:Fsol_00082"/>
<dbReference type="AlphaFoldDB" id="A0A2U8BRC8"/>
<dbReference type="EMBL" id="CP025989">
    <property type="protein sequence ID" value="AWD32895.1"/>
    <property type="molecule type" value="Genomic_DNA"/>
</dbReference>
<accession>A0A2U8BRC8</accession>
<gene>
    <name evidence="1" type="ORF">Fsol_00082</name>
</gene>
<evidence type="ECO:0000313" key="2">
    <source>
        <dbReference type="Proteomes" id="UP000244519"/>
    </source>
</evidence>